<dbReference type="RefSeq" id="WP_040657903.1">
    <property type="nucleotide sequence ID" value="NZ_BMLB01000003.1"/>
</dbReference>
<reference evidence="2" key="1">
    <citation type="journal article" date="2019" name="Int. J. Syst. Evol. Microbiol.">
        <title>The Global Catalogue of Microorganisms (GCM) 10K type strain sequencing project: providing services to taxonomists for standard genome sequencing and annotation.</title>
        <authorList>
            <consortium name="The Broad Institute Genomics Platform"/>
            <consortium name="The Broad Institute Genome Sequencing Center for Infectious Disease"/>
            <person name="Wu L."/>
            <person name="Ma J."/>
        </authorList>
    </citation>
    <scope>NUCLEOTIDE SEQUENCE [LARGE SCALE GENOMIC DNA]</scope>
    <source>
        <strain evidence="2">CGMCC 1.5362</strain>
    </source>
</reference>
<keyword evidence="2" id="KW-1185">Reference proteome</keyword>
<name>A0ABQ2FAL3_9MICO</name>
<comment type="caution">
    <text evidence="1">The sequence shown here is derived from an EMBL/GenBank/DDBJ whole genome shotgun (WGS) entry which is preliminary data.</text>
</comment>
<protein>
    <recommendedName>
        <fullName evidence="3">BON domain-containing protein</fullName>
    </recommendedName>
</protein>
<evidence type="ECO:0000313" key="2">
    <source>
        <dbReference type="Proteomes" id="UP000662111"/>
    </source>
</evidence>
<accession>A0ABQ2FAL3</accession>
<evidence type="ECO:0008006" key="3">
    <source>
        <dbReference type="Google" id="ProtNLM"/>
    </source>
</evidence>
<proteinExistence type="predicted"/>
<dbReference type="Gene3D" id="3.40.1520.20">
    <property type="match status" value="1"/>
</dbReference>
<sequence>MTGTYRLKDVERRLAEEAGTAELGVHLTQHGGTVVVHGAVSSEGSRRAVLDRVADLCPGQEVVDELTCAERTLSSPPHPAEDLR</sequence>
<organism evidence="1 2">
    <name type="scientific">Ornithinimicrobium pekingense</name>
    <dbReference type="NCBI Taxonomy" id="384677"/>
    <lineage>
        <taxon>Bacteria</taxon>
        <taxon>Bacillati</taxon>
        <taxon>Actinomycetota</taxon>
        <taxon>Actinomycetes</taxon>
        <taxon>Micrococcales</taxon>
        <taxon>Ornithinimicrobiaceae</taxon>
        <taxon>Ornithinimicrobium</taxon>
    </lineage>
</organism>
<evidence type="ECO:0000313" key="1">
    <source>
        <dbReference type="EMBL" id="GGK70066.1"/>
    </source>
</evidence>
<dbReference type="Proteomes" id="UP000662111">
    <property type="component" value="Unassembled WGS sequence"/>
</dbReference>
<gene>
    <name evidence="1" type="ORF">GCM10011509_18120</name>
</gene>
<dbReference type="EMBL" id="BMLB01000003">
    <property type="protein sequence ID" value="GGK70066.1"/>
    <property type="molecule type" value="Genomic_DNA"/>
</dbReference>